<gene>
    <name evidence="2" type="ORF">pdul_cds_313</name>
</gene>
<dbReference type="RefSeq" id="YP_009430198.1">
    <property type="nucleotide sequence ID" value="NC_021858.1"/>
</dbReference>
<protein>
    <submittedName>
        <fullName evidence="2">Uncharacterized protein</fullName>
    </submittedName>
</protein>
<reference evidence="2 3" key="1">
    <citation type="journal article" date="2013" name="Science">
        <title>Pandoraviruses: amoeba viruses with genomes up to 2.5 Mb reaching that of parasitic eukaryotes.</title>
        <authorList>
            <person name="Philippe N."/>
            <person name="Legendre M."/>
            <person name="Doutre G."/>
            <person name="Coute Y."/>
            <person name="Poirot O."/>
            <person name="Lescot M."/>
            <person name="Arslan D."/>
            <person name="Seltzer V."/>
            <person name="Bertaux L."/>
            <person name="Bruley C."/>
            <person name="Garin J."/>
            <person name="Claverie J.M."/>
            <person name="Abergel C."/>
        </authorList>
    </citation>
    <scope>NUCLEOTIDE SEQUENCE [LARGE SCALE GENOMIC DNA]</scope>
    <source>
        <strain evidence="2">Melbourne</strain>
    </source>
</reference>
<dbReference type="KEGG" id="vg:34567758"/>
<feature type="region of interest" description="Disordered" evidence="1">
    <location>
        <begin position="163"/>
        <end position="186"/>
    </location>
</feature>
<accession>A0A291AU91</accession>
<dbReference type="EMBL" id="KC977570">
    <property type="protein sequence ID" value="ATE82489.1"/>
    <property type="molecule type" value="Genomic_DNA"/>
</dbReference>
<feature type="compositionally biased region" description="Polar residues" evidence="1">
    <location>
        <begin position="369"/>
        <end position="380"/>
    </location>
</feature>
<dbReference type="Proteomes" id="UP000201566">
    <property type="component" value="Segment"/>
</dbReference>
<evidence type="ECO:0000313" key="3">
    <source>
        <dbReference type="Proteomes" id="UP000201566"/>
    </source>
</evidence>
<proteinExistence type="predicted"/>
<organism evidence="2 3">
    <name type="scientific">Pandoravirus dulcis</name>
    <dbReference type="NCBI Taxonomy" id="1349409"/>
    <lineage>
        <taxon>Viruses</taxon>
        <taxon>Pandoravirus</taxon>
    </lineage>
</organism>
<name>A0A291AU91_9VIRU</name>
<dbReference type="GeneID" id="34567758"/>
<feature type="region of interest" description="Disordered" evidence="1">
    <location>
        <begin position="358"/>
        <end position="380"/>
    </location>
</feature>
<evidence type="ECO:0000313" key="2">
    <source>
        <dbReference type="EMBL" id="ATE82489.1"/>
    </source>
</evidence>
<evidence type="ECO:0000256" key="1">
    <source>
        <dbReference type="SAM" id="MobiDB-lite"/>
    </source>
</evidence>
<feature type="region of interest" description="Disordered" evidence="1">
    <location>
        <begin position="1"/>
        <end position="27"/>
    </location>
</feature>
<sequence length="380" mass="42769">MPATRKTTTTTMAHGAARPAHAMSTGGNADDDGTLVFYYRYRHQKQWRQARCPEGPRWESVRYWLERRAGLLDASPSKGAAVSYVEARRQKHGDAADDKETRHVARPLADGDEVRQGDALVLAVRPVVWRARVHRPFVPPAHRRAHAQMALRGRRRDAIDRARASDMDAASPPGADDARHDDPRWSSMDENARIETVAMGDFITPTTMTPRHIAAAVAADRDVWEHRDDPPDVHPSNIDVNARGHPPLCAWVDATDLERRRDEQRRAFKTARLVAVPDPLGPPRPDYMCMSCGDLGRHRTARCLRACEPGYRPLSERRMPAGQPRDAFRRALDWERDVALVQFPRRGDPPGALRFFMPRSVRPAPRPNGWSSARTASARA</sequence>